<keyword evidence="2" id="KW-0560">Oxidoreductase</keyword>
<dbReference type="PRINTS" id="PR00080">
    <property type="entry name" value="SDRFAMILY"/>
</dbReference>
<sequence>MRRQHSDSTGLRRDARRTAACASNDKNCGERCKAPVRRGARQGGYQDRSIADMTNWLITGISGGLGRELARAALDRGDQVFGTSRSEASCAEFEQLAPGSAYAGVLDFSDESAPARIFAMAEGAMGPVDILVNNAGYGVIGAIEEVSSAEMRALFDVNVFGAIAMIQAALPSMRERQAGHIVNITSVSGLAPWAGTAIYGASKYALECIGQTLAQEVGPMGIKVTNVAPGGMRTNFAGGSLRLAEQDIAAYAQTAHFAKQSLISGQGKEKGDPKRAARAIIDTLGMDEPPMHLLLGDDALHYAEGQIELLQREMERWKEYSTSIAFPETADA</sequence>
<dbReference type="RefSeq" id="WP_346786039.1">
    <property type="nucleotide sequence ID" value="NZ_JBDLBR010000006.1"/>
</dbReference>
<evidence type="ECO:0000256" key="1">
    <source>
        <dbReference type="ARBA" id="ARBA00006484"/>
    </source>
</evidence>
<evidence type="ECO:0000313" key="5">
    <source>
        <dbReference type="Proteomes" id="UP001484535"/>
    </source>
</evidence>
<evidence type="ECO:0000256" key="2">
    <source>
        <dbReference type="ARBA" id="ARBA00023002"/>
    </source>
</evidence>
<keyword evidence="5" id="KW-1185">Reference proteome</keyword>
<proteinExistence type="inferred from homology"/>
<reference evidence="4 5" key="1">
    <citation type="submission" date="2024-05" db="EMBL/GenBank/DDBJ databases">
        <authorList>
            <person name="Park S."/>
        </authorList>
    </citation>
    <scope>NUCLEOTIDE SEQUENCE [LARGE SCALE GENOMIC DNA]</scope>
    <source>
        <strain evidence="4 5">DGU5</strain>
    </source>
</reference>
<dbReference type="Proteomes" id="UP001484535">
    <property type="component" value="Unassembled WGS sequence"/>
</dbReference>
<dbReference type="Gene3D" id="3.40.50.720">
    <property type="entry name" value="NAD(P)-binding Rossmann-like Domain"/>
    <property type="match status" value="1"/>
</dbReference>
<comment type="caution">
    <text evidence="4">The sequence shown here is derived from an EMBL/GenBank/DDBJ whole genome shotgun (WGS) entry which is preliminary data.</text>
</comment>
<evidence type="ECO:0000256" key="3">
    <source>
        <dbReference type="RuleBase" id="RU000363"/>
    </source>
</evidence>
<dbReference type="NCBIfam" id="NF004824">
    <property type="entry name" value="PRK06180.1"/>
    <property type="match status" value="1"/>
</dbReference>
<comment type="similarity">
    <text evidence="1 3">Belongs to the short-chain dehydrogenases/reductases (SDR) family.</text>
</comment>
<evidence type="ECO:0000313" key="4">
    <source>
        <dbReference type="EMBL" id="MEN7538580.1"/>
    </source>
</evidence>
<dbReference type="InterPro" id="IPR020904">
    <property type="entry name" value="Sc_DH/Rdtase_CS"/>
</dbReference>
<name>A0ABV0D3Q2_9SPHN</name>
<dbReference type="PANTHER" id="PTHR43976">
    <property type="entry name" value="SHORT CHAIN DEHYDROGENASE"/>
    <property type="match status" value="1"/>
</dbReference>
<accession>A0ABV0D3Q2</accession>
<dbReference type="CDD" id="cd05374">
    <property type="entry name" value="17beta-HSD-like_SDR_c"/>
    <property type="match status" value="1"/>
</dbReference>
<dbReference type="InterPro" id="IPR036291">
    <property type="entry name" value="NAD(P)-bd_dom_sf"/>
</dbReference>
<dbReference type="InterPro" id="IPR002347">
    <property type="entry name" value="SDR_fam"/>
</dbReference>
<dbReference type="InterPro" id="IPR051911">
    <property type="entry name" value="SDR_oxidoreductase"/>
</dbReference>
<dbReference type="PANTHER" id="PTHR43976:SF16">
    <property type="entry name" value="SHORT-CHAIN DEHYDROGENASE_REDUCTASE FAMILY PROTEIN"/>
    <property type="match status" value="1"/>
</dbReference>
<organism evidence="4 5">
    <name type="scientific">Aurantiacibacter flavus</name>
    <dbReference type="NCBI Taxonomy" id="3145232"/>
    <lineage>
        <taxon>Bacteria</taxon>
        <taxon>Pseudomonadati</taxon>
        <taxon>Pseudomonadota</taxon>
        <taxon>Alphaproteobacteria</taxon>
        <taxon>Sphingomonadales</taxon>
        <taxon>Erythrobacteraceae</taxon>
        <taxon>Aurantiacibacter</taxon>
    </lineage>
</organism>
<protein>
    <submittedName>
        <fullName evidence="4">Oxidoreductase</fullName>
    </submittedName>
</protein>
<gene>
    <name evidence="4" type="ORF">ABDJ38_15475</name>
</gene>
<dbReference type="SUPFAM" id="SSF51735">
    <property type="entry name" value="NAD(P)-binding Rossmann-fold domains"/>
    <property type="match status" value="1"/>
</dbReference>
<dbReference type="PROSITE" id="PS00061">
    <property type="entry name" value="ADH_SHORT"/>
    <property type="match status" value="1"/>
</dbReference>
<dbReference type="Pfam" id="PF00106">
    <property type="entry name" value="adh_short"/>
    <property type="match status" value="1"/>
</dbReference>
<dbReference type="EMBL" id="JBDLBR010000006">
    <property type="protein sequence ID" value="MEN7538580.1"/>
    <property type="molecule type" value="Genomic_DNA"/>
</dbReference>
<dbReference type="PRINTS" id="PR00081">
    <property type="entry name" value="GDHRDH"/>
</dbReference>